<evidence type="ECO:0000256" key="3">
    <source>
        <dbReference type="ARBA" id="ARBA00022771"/>
    </source>
</evidence>
<evidence type="ECO:0000313" key="9">
    <source>
        <dbReference type="EMBL" id="KAF9735373.1"/>
    </source>
</evidence>
<keyword evidence="2" id="KW-0479">Metal-binding</keyword>
<protein>
    <recommendedName>
        <fullName evidence="8">RING-type domain-containing protein</fullName>
    </recommendedName>
</protein>
<dbReference type="GO" id="GO:0008270">
    <property type="term" value="F:zinc ion binding"/>
    <property type="evidence" value="ECO:0007669"/>
    <property type="project" value="UniProtKB-KW"/>
</dbReference>
<comment type="caution">
    <text evidence="9">The sequence shown here is derived from an EMBL/GenBank/DDBJ whole genome shotgun (WGS) entry which is preliminary data.</text>
</comment>
<name>A0A9P6GHS7_9PLEO</name>
<evidence type="ECO:0000313" key="10">
    <source>
        <dbReference type="Proteomes" id="UP000756921"/>
    </source>
</evidence>
<organism evidence="9 10">
    <name type="scientific">Paraphaeosphaeria minitans</name>
    <dbReference type="NCBI Taxonomy" id="565426"/>
    <lineage>
        <taxon>Eukaryota</taxon>
        <taxon>Fungi</taxon>
        <taxon>Dikarya</taxon>
        <taxon>Ascomycota</taxon>
        <taxon>Pezizomycotina</taxon>
        <taxon>Dothideomycetes</taxon>
        <taxon>Pleosporomycetidae</taxon>
        <taxon>Pleosporales</taxon>
        <taxon>Massarineae</taxon>
        <taxon>Didymosphaeriaceae</taxon>
        <taxon>Paraphaeosphaeria</taxon>
    </lineage>
</organism>
<keyword evidence="3 6" id="KW-0863">Zinc-finger</keyword>
<keyword evidence="5" id="KW-0862">Zinc</keyword>
<dbReference type="OrthoDB" id="8062037at2759"/>
<dbReference type="PROSITE" id="PS50089">
    <property type="entry name" value="ZF_RING_2"/>
    <property type="match status" value="1"/>
</dbReference>
<dbReference type="CDD" id="cd16448">
    <property type="entry name" value="RING-H2"/>
    <property type="match status" value="1"/>
</dbReference>
<evidence type="ECO:0000256" key="7">
    <source>
        <dbReference type="SAM" id="MobiDB-lite"/>
    </source>
</evidence>
<evidence type="ECO:0000256" key="2">
    <source>
        <dbReference type="ARBA" id="ARBA00022723"/>
    </source>
</evidence>
<dbReference type="EMBL" id="WJXW01000006">
    <property type="protein sequence ID" value="KAF9735373.1"/>
    <property type="molecule type" value="Genomic_DNA"/>
</dbReference>
<dbReference type="Proteomes" id="UP000756921">
    <property type="component" value="Unassembled WGS sequence"/>
</dbReference>
<evidence type="ECO:0000256" key="5">
    <source>
        <dbReference type="ARBA" id="ARBA00022833"/>
    </source>
</evidence>
<evidence type="ECO:0000256" key="4">
    <source>
        <dbReference type="ARBA" id="ARBA00022786"/>
    </source>
</evidence>
<dbReference type="InterPro" id="IPR001841">
    <property type="entry name" value="Znf_RING"/>
</dbReference>
<reference evidence="9" key="1">
    <citation type="journal article" date="2020" name="Mol. Plant Microbe Interact.">
        <title>Genome Sequence of the Biocontrol Agent Coniothyrium minitans strain Conio (IMI 134523).</title>
        <authorList>
            <person name="Patel D."/>
            <person name="Shittu T.A."/>
            <person name="Baroncelli R."/>
            <person name="Muthumeenakshi S."/>
            <person name="Osborne T.H."/>
            <person name="Janganan T.K."/>
            <person name="Sreenivasaprasad S."/>
        </authorList>
    </citation>
    <scope>NUCLEOTIDE SEQUENCE</scope>
    <source>
        <strain evidence="9">Conio</strain>
    </source>
</reference>
<dbReference type="GO" id="GO:0051603">
    <property type="term" value="P:proteolysis involved in protein catabolic process"/>
    <property type="evidence" value="ECO:0007669"/>
    <property type="project" value="UniProtKB-ARBA"/>
</dbReference>
<dbReference type="AlphaFoldDB" id="A0A9P6GHS7"/>
<evidence type="ECO:0000256" key="6">
    <source>
        <dbReference type="PROSITE-ProRule" id="PRU00175"/>
    </source>
</evidence>
<keyword evidence="4" id="KW-0833">Ubl conjugation pathway</keyword>
<feature type="region of interest" description="Disordered" evidence="7">
    <location>
        <begin position="41"/>
        <end position="61"/>
    </location>
</feature>
<dbReference type="InterPro" id="IPR024766">
    <property type="entry name" value="Znf_RING_H2"/>
</dbReference>
<dbReference type="Pfam" id="PF12678">
    <property type="entry name" value="zf-rbx1"/>
    <property type="match status" value="1"/>
</dbReference>
<sequence length="198" mass="22391">MATATSDYPVREDFVWFGVEQLSEVPEDHKNSCPICMMSLVPDDSSTTEDDHENDPLQNDQDLQHVQAAGTTVTNNTEQNMTGTNVSNIIDQDNLNSLAISVGSQNLNFDDNNNDDDDNDAYEPEDGPFICIRTCRHIFHTACLRKWLSKPMNKTCPSCRRLLFAAPCRHAYLLQDLDALVRRFQHHESIEIACLLSM</sequence>
<accession>A0A9P6GHS7</accession>
<feature type="domain" description="RING-type" evidence="8">
    <location>
        <begin position="135"/>
        <end position="160"/>
    </location>
</feature>
<evidence type="ECO:0000256" key="1">
    <source>
        <dbReference type="ARBA" id="ARBA00004906"/>
    </source>
</evidence>
<dbReference type="SUPFAM" id="SSF57850">
    <property type="entry name" value="RING/U-box"/>
    <property type="match status" value="1"/>
</dbReference>
<dbReference type="InterPro" id="IPR013083">
    <property type="entry name" value="Znf_RING/FYVE/PHD"/>
</dbReference>
<dbReference type="SMART" id="SM00184">
    <property type="entry name" value="RING"/>
    <property type="match status" value="1"/>
</dbReference>
<keyword evidence="10" id="KW-1185">Reference proteome</keyword>
<dbReference type="Gene3D" id="3.30.40.10">
    <property type="entry name" value="Zinc/RING finger domain, C3HC4 (zinc finger)"/>
    <property type="match status" value="1"/>
</dbReference>
<gene>
    <name evidence="9" type="ORF">PMIN01_06778</name>
</gene>
<comment type="pathway">
    <text evidence="1">Protein modification; protein ubiquitination.</text>
</comment>
<proteinExistence type="predicted"/>
<evidence type="ECO:0000259" key="8">
    <source>
        <dbReference type="PROSITE" id="PS50089"/>
    </source>
</evidence>